<dbReference type="PANTHER" id="PTHR45436:SF5">
    <property type="entry name" value="SENSOR HISTIDINE KINASE TRCS"/>
    <property type="match status" value="1"/>
</dbReference>
<dbReference type="InterPro" id="IPR004358">
    <property type="entry name" value="Sig_transdc_His_kin-like_C"/>
</dbReference>
<evidence type="ECO:0000256" key="1">
    <source>
        <dbReference type="ARBA" id="ARBA00000085"/>
    </source>
</evidence>
<evidence type="ECO:0000256" key="4">
    <source>
        <dbReference type="ARBA" id="ARBA00022553"/>
    </source>
</evidence>
<evidence type="ECO:0000256" key="9">
    <source>
        <dbReference type="ARBA" id="ARBA00023012"/>
    </source>
</evidence>
<dbReference type="Pfam" id="PF02518">
    <property type="entry name" value="HATPase_c"/>
    <property type="match status" value="1"/>
</dbReference>
<dbReference type="PROSITE" id="PS50109">
    <property type="entry name" value="HIS_KIN"/>
    <property type="match status" value="1"/>
</dbReference>
<keyword evidence="6" id="KW-0812">Transmembrane</keyword>
<accession>A0A538S6A7</accession>
<keyword evidence="9" id="KW-0902">Two-component regulatory system</keyword>
<dbReference type="SUPFAM" id="SSF158472">
    <property type="entry name" value="HAMP domain-like"/>
    <property type="match status" value="1"/>
</dbReference>
<dbReference type="Pfam" id="PF00512">
    <property type="entry name" value="HisKA"/>
    <property type="match status" value="1"/>
</dbReference>
<comment type="subcellular location">
    <subcellularLocation>
        <location evidence="2">Membrane</location>
    </subcellularLocation>
</comment>
<evidence type="ECO:0000259" key="12">
    <source>
        <dbReference type="PROSITE" id="PS50885"/>
    </source>
</evidence>
<feature type="domain" description="HAMP" evidence="12">
    <location>
        <begin position="18"/>
        <end position="71"/>
    </location>
</feature>
<dbReference type="GO" id="GO:0000155">
    <property type="term" value="F:phosphorelay sensor kinase activity"/>
    <property type="evidence" value="ECO:0007669"/>
    <property type="project" value="InterPro"/>
</dbReference>
<dbReference type="SMART" id="SM00304">
    <property type="entry name" value="HAMP"/>
    <property type="match status" value="1"/>
</dbReference>
<comment type="caution">
    <text evidence="13">The sequence shown here is derived from an EMBL/GenBank/DDBJ whole genome shotgun (WGS) entry which is preliminary data.</text>
</comment>
<evidence type="ECO:0000256" key="8">
    <source>
        <dbReference type="ARBA" id="ARBA00022989"/>
    </source>
</evidence>
<dbReference type="CDD" id="cd00075">
    <property type="entry name" value="HATPase"/>
    <property type="match status" value="1"/>
</dbReference>
<evidence type="ECO:0000256" key="6">
    <source>
        <dbReference type="ARBA" id="ARBA00022692"/>
    </source>
</evidence>
<keyword evidence="8" id="KW-1133">Transmembrane helix</keyword>
<protein>
    <recommendedName>
        <fullName evidence="3">histidine kinase</fullName>
        <ecNumber evidence="3">2.7.13.3</ecNumber>
    </recommendedName>
</protein>
<evidence type="ECO:0000256" key="5">
    <source>
        <dbReference type="ARBA" id="ARBA00022679"/>
    </source>
</evidence>
<dbReference type="InterPro" id="IPR005467">
    <property type="entry name" value="His_kinase_dom"/>
</dbReference>
<dbReference type="EMBL" id="VBOR01000139">
    <property type="protein sequence ID" value="TMQ46904.1"/>
    <property type="molecule type" value="Genomic_DNA"/>
</dbReference>
<evidence type="ECO:0000259" key="11">
    <source>
        <dbReference type="PROSITE" id="PS50109"/>
    </source>
</evidence>
<evidence type="ECO:0000256" key="10">
    <source>
        <dbReference type="ARBA" id="ARBA00023136"/>
    </source>
</evidence>
<dbReference type="Gene3D" id="6.10.340.10">
    <property type="match status" value="1"/>
</dbReference>
<keyword evidence="10" id="KW-0472">Membrane</keyword>
<evidence type="ECO:0000256" key="2">
    <source>
        <dbReference type="ARBA" id="ARBA00004370"/>
    </source>
</evidence>
<dbReference type="SUPFAM" id="SSF55874">
    <property type="entry name" value="ATPase domain of HSP90 chaperone/DNA topoisomerase II/histidine kinase"/>
    <property type="match status" value="1"/>
</dbReference>
<sequence>MSLAILTGIGLTGALLARRALRPIDAMVTRARRIGEANLGDRLPHPGTGDEIARLVETLNAMLGRLEQSFEVQRRFIDDASHELRSPLSRLRAELEVTLRRPRASAEYEETLRSCLDEVEGIQRLVEELLALARIDARQGPESAEPIAVSDIIEASVAAVTLEAERLDVAVAVEPPPEFLVNAAPVAAKVALANILHNAVKFSPRGGQVKIVVTVSREEAVIAVSDTGPGVGAEEASRLFERFYRGSASRASDAGGVGLGLAISRALVERQGGRISVEVPRANGATFSIHLPRA</sequence>
<organism evidence="13 14">
    <name type="scientific">Eiseniibacteriota bacterium</name>
    <dbReference type="NCBI Taxonomy" id="2212470"/>
    <lineage>
        <taxon>Bacteria</taxon>
        <taxon>Candidatus Eiseniibacteriota</taxon>
    </lineage>
</organism>
<dbReference type="Gene3D" id="1.10.287.130">
    <property type="match status" value="1"/>
</dbReference>
<dbReference type="PANTHER" id="PTHR45436">
    <property type="entry name" value="SENSOR HISTIDINE KINASE YKOH"/>
    <property type="match status" value="1"/>
</dbReference>
<gene>
    <name evidence="13" type="ORF">E6K71_11390</name>
</gene>
<dbReference type="FunFam" id="3.30.565.10:FF:000006">
    <property type="entry name" value="Sensor histidine kinase WalK"/>
    <property type="match status" value="1"/>
</dbReference>
<keyword evidence="4" id="KW-0597">Phosphoprotein</keyword>
<dbReference type="CDD" id="cd00082">
    <property type="entry name" value="HisKA"/>
    <property type="match status" value="1"/>
</dbReference>
<proteinExistence type="predicted"/>
<dbReference type="AlphaFoldDB" id="A0A538S6A7"/>
<dbReference type="PRINTS" id="PR00344">
    <property type="entry name" value="BCTRLSENSOR"/>
</dbReference>
<dbReference type="InterPro" id="IPR003661">
    <property type="entry name" value="HisK_dim/P_dom"/>
</dbReference>
<keyword evidence="7" id="KW-0418">Kinase</keyword>
<dbReference type="PROSITE" id="PS50885">
    <property type="entry name" value="HAMP"/>
    <property type="match status" value="1"/>
</dbReference>
<dbReference type="InterPro" id="IPR003594">
    <property type="entry name" value="HATPase_dom"/>
</dbReference>
<keyword evidence="5" id="KW-0808">Transferase</keyword>
<dbReference type="Pfam" id="PF00672">
    <property type="entry name" value="HAMP"/>
    <property type="match status" value="1"/>
</dbReference>
<dbReference type="InterPro" id="IPR003660">
    <property type="entry name" value="HAMP_dom"/>
</dbReference>
<evidence type="ECO:0000256" key="7">
    <source>
        <dbReference type="ARBA" id="ARBA00022777"/>
    </source>
</evidence>
<feature type="domain" description="Histidine kinase" evidence="11">
    <location>
        <begin position="79"/>
        <end position="294"/>
    </location>
</feature>
<dbReference type="Gene3D" id="3.30.565.10">
    <property type="entry name" value="Histidine kinase-like ATPase, C-terminal domain"/>
    <property type="match status" value="1"/>
</dbReference>
<dbReference type="FunFam" id="1.10.287.130:FF:000001">
    <property type="entry name" value="Two-component sensor histidine kinase"/>
    <property type="match status" value="1"/>
</dbReference>
<dbReference type="CDD" id="cd06225">
    <property type="entry name" value="HAMP"/>
    <property type="match status" value="1"/>
</dbReference>
<dbReference type="EC" id="2.7.13.3" evidence="3"/>
<dbReference type="InterPro" id="IPR036890">
    <property type="entry name" value="HATPase_C_sf"/>
</dbReference>
<dbReference type="SMART" id="SM00388">
    <property type="entry name" value="HisKA"/>
    <property type="match status" value="1"/>
</dbReference>
<dbReference type="SMART" id="SM00387">
    <property type="entry name" value="HATPase_c"/>
    <property type="match status" value="1"/>
</dbReference>
<comment type="catalytic activity">
    <reaction evidence="1">
        <text>ATP + protein L-histidine = ADP + protein N-phospho-L-histidine.</text>
        <dbReference type="EC" id="2.7.13.3"/>
    </reaction>
</comment>
<evidence type="ECO:0000256" key="3">
    <source>
        <dbReference type="ARBA" id="ARBA00012438"/>
    </source>
</evidence>
<dbReference type="InterPro" id="IPR036097">
    <property type="entry name" value="HisK_dim/P_sf"/>
</dbReference>
<evidence type="ECO:0000313" key="13">
    <source>
        <dbReference type="EMBL" id="TMQ46904.1"/>
    </source>
</evidence>
<dbReference type="InterPro" id="IPR050428">
    <property type="entry name" value="TCS_sensor_his_kinase"/>
</dbReference>
<dbReference type="GO" id="GO:0005886">
    <property type="term" value="C:plasma membrane"/>
    <property type="evidence" value="ECO:0007669"/>
    <property type="project" value="TreeGrafter"/>
</dbReference>
<evidence type="ECO:0000313" key="14">
    <source>
        <dbReference type="Proteomes" id="UP000316292"/>
    </source>
</evidence>
<reference evidence="13 14" key="1">
    <citation type="journal article" date="2019" name="Nat. Microbiol.">
        <title>Mediterranean grassland soil C-N compound turnover is dependent on rainfall and depth, and is mediated by genomically divergent microorganisms.</title>
        <authorList>
            <person name="Diamond S."/>
            <person name="Andeer P.F."/>
            <person name="Li Z."/>
            <person name="Crits-Christoph A."/>
            <person name="Burstein D."/>
            <person name="Anantharaman K."/>
            <person name="Lane K.R."/>
            <person name="Thomas B.C."/>
            <person name="Pan C."/>
            <person name="Northen T.R."/>
            <person name="Banfield J.F."/>
        </authorList>
    </citation>
    <scope>NUCLEOTIDE SEQUENCE [LARGE SCALE GENOMIC DNA]</scope>
    <source>
        <strain evidence="13">WS_1</strain>
    </source>
</reference>
<name>A0A538S6A7_UNCEI</name>
<dbReference type="SUPFAM" id="SSF47384">
    <property type="entry name" value="Homodimeric domain of signal transducing histidine kinase"/>
    <property type="match status" value="1"/>
</dbReference>
<dbReference type="Proteomes" id="UP000316292">
    <property type="component" value="Unassembled WGS sequence"/>
</dbReference>